<keyword evidence="7" id="KW-0963">Cytoplasm</keyword>
<dbReference type="EMBL" id="JAUSUH010000002">
    <property type="protein sequence ID" value="MDQ0346503.1"/>
    <property type="molecule type" value="Genomic_DNA"/>
</dbReference>
<gene>
    <name evidence="7" type="primary">proA</name>
    <name evidence="10" type="ORF">J2S76_000920</name>
</gene>
<dbReference type="NCBIfam" id="TIGR00407">
    <property type="entry name" value="proA"/>
    <property type="match status" value="1"/>
</dbReference>
<reference evidence="10 11" key="1">
    <citation type="submission" date="2023-07" db="EMBL/GenBank/DDBJ databases">
        <title>Genomic Encyclopedia of Type Strains, Phase IV (KMG-IV): sequencing the most valuable type-strain genomes for metagenomic binning, comparative biology and taxonomic classification.</title>
        <authorList>
            <person name="Goeker M."/>
        </authorList>
    </citation>
    <scope>NUCLEOTIDE SEQUENCE [LARGE SCALE GENOMIC DNA]</scope>
    <source>
        <strain evidence="10 11">DSM 1277</strain>
    </source>
</reference>
<keyword evidence="2 7" id="KW-0028">Amino-acid biosynthesis</keyword>
<dbReference type="CDD" id="cd07079">
    <property type="entry name" value="ALDH_F18-19_ProA-GPR"/>
    <property type="match status" value="1"/>
</dbReference>
<keyword evidence="11" id="KW-1185">Reference proteome</keyword>
<dbReference type="PANTHER" id="PTHR11063">
    <property type="entry name" value="GLUTAMATE SEMIALDEHYDE DEHYDROGENASE"/>
    <property type="match status" value="1"/>
</dbReference>
<dbReference type="InterPro" id="IPR016161">
    <property type="entry name" value="Ald_DH/histidinol_DH"/>
</dbReference>
<evidence type="ECO:0000256" key="7">
    <source>
        <dbReference type="HAMAP-Rule" id="MF_00412"/>
    </source>
</evidence>
<dbReference type="Gene3D" id="3.40.605.10">
    <property type="entry name" value="Aldehyde Dehydrogenase, Chain A, domain 1"/>
    <property type="match status" value="1"/>
</dbReference>
<comment type="similarity">
    <text evidence="7">Belongs to the gamma-glutamyl phosphate reductase family.</text>
</comment>
<dbReference type="InterPro" id="IPR016162">
    <property type="entry name" value="Ald_DH_N"/>
</dbReference>
<dbReference type="HAMAP" id="MF_00412">
    <property type="entry name" value="ProA"/>
    <property type="match status" value="1"/>
</dbReference>
<dbReference type="SUPFAM" id="SSF53720">
    <property type="entry name" value="ALDH-like"/>
    <property type="match status" value="1"/>
</dbReference>
<comment type="function">
    <text evidence="7">Catalyzes the NADPH-dependent reduction of L-glutamate 5-phosphate into L-glutamate 5-semialdehyde and phosphate. The product spontaneously undergoes cyclization to form 1-pyrroline-5-carboxylate.</text>
</comment>
<sequence>MTASSALRNASATETALGAPAPRVQGTLPEDVHAVMADIGTRARAAARALALAPAPVKQAGLMAAARAIRAHAPAILAANEDDLAAARAAGMSAALQDRLVLNEARLEAIAGAVEEIAALPDPVGQVTESWERPNGLRLERVRTPLGVIGVIYESRPNVTADAGSLCLKAGNAVILRGGSDSFHSSRAIHAAMVEGLLSAGLPADAIQLVPTRDRAAVGELLAGLGGNLDVIVPRGGKSLVARVQAEARVPVFAHLEGLVHIYVDKGADLGKALSIVKNAKLRRTSVCGAAETLLVDRADASRLLAPLVTMLLDEGCAVRGDAATQAADARVSAATEEDWRTEYLDAVISVKLVDGVGAAIDHIATYGSHHTDAILTEDADVAERFLSEVDSAIVVHNASTQFADGGEFGFGGEIGIATGRMHARGPVGAEQLTSFKYRVRGTGQIRP</sequence>
<dbReference type="Gene3D" id="3.40.309.10">
    <property type="entry name" value="Aldehyde Dehydrogenase, Chain A, domain 2"/>
    <property type="match status" value="1"/>
</dbReference>
<comment type="subcellular location">
    <subcellularLocation>
        <location evidence="7">Cytoplasm</location>
    </subcellularLocation>
</comment>
<evidence type="ECO:0000256" key="5">
    <source>
        <dbReference type="ARBA" id="ARBA00023002"/>
    </source>
</evidence>
<feature type="compositionally biased region" description="Polar residues" evidence="8">
    <location>
        <begin position="1"/>
        <end position="14"/>
    </location>
</feature>
<comment type="pathway">
    <text evidence="1 7">Amino-acid biosynthesis; L-proline biosynthesis; L-glutamate 5-semialdehyde from L-glutamate: step 2/2.</text>
</comment>
<comment type="catalytic activity">
    <reaction evidence="6 7">
        <text>L-glutamate 5-semialdehyde + phosphate + NADP(+) = L-glutamyl 5-phosphate + NADPH + H(+)</text>
        <dbReference type="Rhea" id="RHEA:19541"/>
        <dbReference type="ChEBI" id="CHEBI:15378"/>
        <dbReference type="ChEBI" id="CHEBI:43474"/>
        <dbReference type="ChEBI" id="CHEBI:57783"/>
        <dbReference type="ChEBI" id="CHEBI:58066"/>
        <dbReference type="ChEBI" id="CHEBI:58274"/>
        <dbReference type="ChEBI" id="CHEBI:58349"/>
        <dbReference type="EC" id="1.2.1.41"/>
    </reaction>
</comment>
<dbReference type="Pfam" id="PF00171">
    <property type="entry name" value="Aldedh"/>
    <property type="match status" value="1"/>
</dbReference>
<dbReference type="Proteomes" id="UP001238467">
    <property type="component" value="Unassembled WGS sequence"/>
</dbReference>
<dbReference type="InterPro" id="IPR016163">
    <property type="entry name" value="Ald_DH_C"/>
</dbReference>
<keyword evidence="4 7" id="KW-0521">NADP</keyword>
<dbReference type="InterPro" id="IPR000965">
    <property type="entry name" value="GPR_dom"/>
</dbReference>
<evidence type="ECO:0000256" key="2">
    <source>
        <dbReference type="ARBA" id="ARBA00022605"/>
    </source>
</evidence>
<organism evidence="10 11">
    <name type="scientific">Ancylobacter vacuolatus</name>
    <dbReference type="NCBI Taxonomy" id="223389"/>
    <lineage>
        <taxon>Bacteria</taxon>
        <taxon>Pseudomonadati</taxon>
        <taxon>Pseudomonadota</taxon>
        <taxon>Alphaproteobacteria</taxon>
        <taxon>Hyphomicrobiales</taxon>
        <taxon>Xanthobacteraceae</taxon>
        <taxon>Ancylobacter</taxon>
    </lineage>
</organism>
<keyword evidence="3 7" id="KW-0641">Proline biosynthesis</keyword>
<evidence type="ECO:0000256" key="3">
    <source>
        <dbReference type="ARBA" id="ARBA00022650"/>
    </source>
</evidence>
<evidence type="ECO:0000313" key="10">
    <source>
        <dbReference type="EMBL" id="MDQ0346503.1"/>
    </source>
</evidence>
<evidence type="ECO:0000256" key="1">
    <source>
        <dbReference type="ARBA" id="ARBA00004985"/>
    </source>
</evidence>
<comment type="caution">
    <text evidence="10">The sequence shown here is derived from an EMBL/GenBank/DDBJ whole genome shotgun (WGS) entry which is preliminary data.</text>
</comment>
<evidence type="ECO:0000313" key="11">
    <source>
        <dbReference type="Proteomes" id="UP001238467"/>
    </source>
</evidence>
<dbReference type="GO" id="GO:0004350">
    <property type="term" value="F:glutamate-5-semialdehyde dehydrogenase activity"/>
    <property type="evidence" value="ECO:0007669"/>
    <property type="project" value="UniProtKB-EC"/>
</dbReference>
<dbReference type="EC" id="1.2.1.41" evidence="7"/>
<feature type="region of interest" description="Disordered" evidence="8">
    <location>
        <begin position="1"/>
        <end position="25"/>
    </location>
</feature>
<accession>A0ABU0DDK5</accession>
<feature type="domain" description="Aldehyde dehydrogenase" evidence="9">
    <location>
        <begin position="39"/>
        <end position="309"/>
    </location>
</feature>
<protein>
    <recommendedName>
        <fullName evidence="7">Gamma-glutamyl phosphate reductase</fullName>
        <shortName evidence="7">GPR</shortName>
        <ecNumber evidence="7">1.2.1.41</ecNumber>
    </recommendedName>
    <alternativeName>
        <fullName evidence="7">Glutamate-5-semialdehyde dehydrogenase</fullName>
    </alternativeName>
    <alternativeName>
        <fullName evidence="7">Glutamyl-gamma-semialdehyde dehydrogenase</fullName>
        <shortName evidence="7">GSA dehydrogenase</shortName>
    </alternativeName>
</protein>
<evidence type="ECO:0000256" key="8">
    <source>
        <dbReference type="SAM" id="MobiDB-lite"/>
    </source>
</evidence>
<dbReference type="PANTHER" id="PTHR11063:SF8">
    <property type="entry name" value="DELTA-1-PYRROLINE-5-CARBOXYLATE SYNTHASE"/>
    <property type="match status" value="1"/>
</dbReference>
<evidence type="ECO:0000259" key="9">
    <source>
        <dbReference type="Pfam" id="PF00171"/>
    </source>
</evidence>
<dbReference type="InterPro" id="IPR020593">
    <property type="entry name" value="G-glutamylP_reductase_CS"/>
</dbReference>
<dbReference type="InterPro" id="IPR015590">
    <property type="entry name" value="Aldehyde_DH_dom"/>
</dbReference>
<dbReference type="PROSITE" id="PS01223">
    <property type="entry name" value="PROA"/>
    <property type="match status" value="1"/>
</dbReference>
<evidence type="ECO:0000256" key="6">
    <source>
        <dbReference type="ARBA" id="ARBA00049024"/>
    </source>
</evidence>
<name>A0ABU0DDK5_9HYPH</name>
<dbReference type="NCBIfam" id="NF001221">
    <property type="entry name" value="PRK00197.1"/>
    <property type="match status" value="1"/>
</dbReference>
<dbReference type="InterPro" id="IPR012134">
    <property type="entry name" value="Glu-5-SA_DH"/>
</dbReference>
<keyword evidence="5 7" id="KW-0560">Oxidoreductase</keyword>
<proteinExistence type="inferred from homology"/>
<dbReference type="PIRSF" id="PIRSF000151">
    <property type="entry name" value="GPR"/>
    <property type="match status" value="1"/>
</dbReference>
<evidence type="ECO:0000256" key="4">
    <source>
        <dbReference type="ARBA" id="ARBA00022857"/>
    </source>
</evidence>